<feature type="transmembrane region" description="Helical" evidence="8">
    <location>
        <begin position="191"/>
        <end position="214"/>
    </location>
</feature>
<keyword evidence="6 8" id="KW-1133">Transmembrane helix</keyword>
<evidence type="ECO:0000313" key="10">
    <source>
        <dbReference type="Proteomes" id="UP000199017"/>
    </source>
</evidence>
<feature type="transmembrane region" description="Helical" evidence="8">
    <location>
        <begin position="37"/>
        <end position="64"/>
    </location>
</feature>
<dbReference type="InterPro" id="IPR000060">
    <property type="entry name" value="BCCT_transptr"/>
</dbReference>
<evidence type="ECO:0000256" key="1">
    <source>
        <dbReference type="ARBA" id="ARBA00004651"/>
    </source>
</evidence>
<feature type="transmembrane region" description="Helical" evidence="8">
    <location>
        <begin position="254"/>
        <end position="278"/>
    </location>
</feature>
<evidence type="ECO:0000256" key="8">
    <source>
        <dbReference type="SAM" id="Phobius"/>
    </source>
</evidence>
<comment type="subcellular location">
    <subcellularLocation>
        <location evidence="1">Cell membrane</location>
        <topology evidence="1">Multi-pass membrane protein</topology>
    </subcellularLocation>
</comment>
<proteinExistence type="inferred from homology"/>
<organism evidence="9 10">
    <name type="scientific">Alteribacillus bidgolensis</name>
    <dbReference type="NCBI Taxonomy" id="930129"/>
    <lineage>
        <taxon>Bacteria</taxon>
        <taxon>Bacillati</taxon>
        <taxon>Bacillota</taxon>
        <taxon>Bacilli</taxon>
        <taxon>Bacillales</taxon>
        <taxon>Bacillaceae</taxon>
        <taxon>Alteribacillus</taxon>
    </lineage>
</organism>
<feature type="transmembrane region" description="Helical" evidence="8">
    <location>
        <begin position="311"/>
        <end position="329"/>
    </location>
</feature>
<accession>A0A1G8EBZ1</accession>
<dbReference type="PANTHER" id="PTHR30047:SF7">
    <property type="entry name" value="HIGH-AFFINITY CHOLINE TRANSPORT PROTEIN"/>
    <property type="match status" value="1"/>
</dbReference>
<keyword evidence="7 8" id="KW-0472">Membrane</keyword>
<evidence type="ECO:0000256" key="3">
    <source>
        <dbReference type="ARBA" id="ARBA00022448"/>
    </source>
</evidence>
<feature type="transmembrane region" description="Helical" evidence="8">
    <location>
        <begin position="132"/>
        <end position="153"/>
    </location>
</feature>
<feature type="transmembrane region" description="Helical" evidence="8">
    <location>
        <begin position="465"/>
        <end position="485"/>
    </location>
</feature>
<dbReference type="InterPro" id="IPR018093">
    <property type="entry name" value="BCCT_CS"/>
</dbReference>
<sequence>MFKNNSVFITSVSLTFIFIMLGIFFTDLLNKVFSASLTFILSYFGWFIILVCFFFLAFCIYLAFSKFGAIRLGDDNDRPSYSTVTWLAMLFSAGIGVGLIFYGVAEPVMHFVDPPLGQETSAPVDVAMKYTFLHWGLGAWAIFGFVALCVAYFQFRKKLPGLISSTFYPILGDKIYGPIGKSIDGYSAFMTALNTSVVLGMTALQVTSGLNFLWGIPNTLTTQILTIGIATGLFLISASTGLDRGIKYLSNVNFTFFFLLMALVLLIGPTIKILNIFINTTGMYISDLIPMSLRLGTSNEEATSWIESWTIFYWAWWVAWTPFVGGFIARISKGRTIKEFVIGVFIVPSVLSFLWFSIFGGGALHMIQELNHTGLADTVSQDVTFAMYAFLDYLPGGSLLSVIAALLLITFFVTSADSATFTLSMYCKNGVLNPSNKIKMVWGVLIAIGAVALLVSGGLSTVQSVAIVTTFPFIFFMVLMNVTIIKDLKGEIKKQEVNDMKTKAS</sequence>
<evidence type="ECO:0000256" key="2">
    <source>
        <dbReference type="ARBA" id="ARBA00005658"/>
    </source>
</evidence>
<evidence type="ECO:0000256" key="7">
    <source>
        <dbReference type="ARBA" id="ARBA00023136"/>
    </source>
</evidence>
<reference evidence="9 10" key="1">
    <citation type="submission" date="2016-10" db="EMBL/GenBank/DDBJ databases">
        <authorList>
            <person name="de Groot N.N."/>
        </authorList>
    </citation>
    <scope>NUCLEOTIDE SEQUENCE [LARGE SCALE GENOMIC DNA]</scope>
    <source>
        <strain evidence="10">P4B,CCM 7963,CECT 7998,DSM 25260,IBRC-M 10614,KCTC 13821</strain>
    </source>
</reference>
<name>A0A1G8EBZ1_9BACI</name>
<evidence type="ECO:0000256" key="6">
    <source>
        <dbReference type="ARBA" id="ARBA00022989"/>
    </source>
</evidence>
<dbReference type="PANTHER" id="PTHR30047">
    <property type="entry name" value="HIGH-AFFINITY CHOLINE TRANSPORT PROTEIN-RELATED"/>
    <property type="match status" value="1"/>
</dbReference>
<evidence type="ECO:0000256" key="5">
    <source>
        <dbReference type="ARBA" id="ARBA00022692"/>
    </source>
</evidence>
<dbReference type="GO" id="GO:0022857">
    <property type="term" value="F:transmembrane transporter activity"/>
    <property type="evidence" value="ECO:0007669"/>
    <property type="project" value="InterPro"/>
</dbReference>
<feature type="transmembrane region" description="Helical" evidence="8">
    <location>
        <begin position="220"/>
        <end position="242"/>
    </location>
</feature>
<dbReference type="AlphaFoldDB" id="A0A1G8EBZ1"/>
<feature type="transmembrane region" description="Helical" evidence="8">
    <location>
        <begin position="399"/>
        <end position="419"/>
    </location>
</feature>
<comment type="similarity">
    <text evidence="2">Belongs to the BCCT transporter (TC 2.A.15) family.</text>
</comment>
<feature type="transmembrane region" description="Helical" evidence="8">
    <location>
        <begin position="440"/>
        <end position="459"/>
    </location>
</feature>
<dbReference type="Proteomes" id="UP000199017">
    <property type="component" value="Unassembled WGS sequence"/>
</dbReference>
<dbReference type="GO" id="GO:0005886">
    <property type="term" value="C:plasma membrane"/>
    <property type="evidence" value="ECO:0007669"/>
    <property type="project" value="UniProtKB-SubCell"/>
</dbReference>
<keyword evidence="10" id="KW-1185">Reference proteome</keyword>
<protein>
    <submittedName>
        <fullName evidence="9">Glycine betaine transporter</fullName>
    </submittedName>
</protein>
<gene>
    <name evidence="9" type="ORF">SAMN05216352_102158</name>
</gene>
<keyword evidence="4" id="KW-1003">Cell membrane</keyword>
<dbReference type="RefSeq" id="WP_245917843.1">
    <property type="nucleotide sequence ID" value="NZ_FNDU01000002.1"/>
</dbReference>
<keyword evidence="3" id="KW-0813">Transport</keyword>
<evidence type="ECO:0000256" key="4">
    <source>
        <dbReference type="ARBA" id="ARBA00022475"/>
    </source>
</evidence>
<dbReference type="NCBIfam" id="TIGR00842">
    <property type="entry name" value="bcct"/>
    <property type="match status" value="1"/>
</dbReference>
<keyword evidence="5 8" id="KW-0812">Transmembrane</keyword>
<dbReference type="EMBL" id="FNDU01000002">
    <property type="protein sequence ID" value="SDH67367.1"/>
    <property type="molecule type" value="Genomic_DNA"/>
</dbReference>
<evidence type="ECO:0000313" key="9">
    <source>
        <dbReference type="EMBL" id="SDH67367.1"/>
    </source>
</evidence>
<dbReference type="Pfam" id="PF02028">
    <property type="entry name" value="BCCT"/>
    <property type="match status" value="1"/>
</dbReference>
<dbReference type="PROSITE" id="PS01303">
    <property type="entry name" value="BCCT"/>
    <property type="match status" value="1"/>
</dbReference>
<feature type="transmembrane region" description="Helical" evidence="8">
    <location>
        <begin position="84"/>
        <end position="105"/>
    </location>
</feature>
<feature type="transmembrane region" description="Helical" evidence="8">
    <location>
        <begin position="341"/>
        <end position="367"/>
    </location>
</feature>
<feature type="transmembrane region" description="Helical" evidence="8">
    <location>
        <begin position="7"/>
        <end position="25"/>
    </location>
</feature>